<comment type="cofactor">
    <cofactor evidence="13">
        <name>Mg(2+)</name>
        <dbReference type="ChEBI" id="CHEBI:18420"/>
    </cofactor>
    <text evidence="13">Binds 2 Mg(2+) ion per subunit.</text>
</comment>
<protein>
    <recommendedName>
        <fullName evidence="13 14">Crossover junction endodeoxyribonuclease RuvC</fullName>
        <ecNumber evidence="13 14">3.1.21.10</ecNumber>
    </recommendedName>
    <alternativeName>
        <fullName evidence="13">Holliday junction nuclease RuvC</fullName>
    </alternativeName>
    <alternativeName>
        <fullName evidence="13">Holliday junction resolvase RuvC</fullName>
    </alternativeName>
</protein>
<dbReference type="PANTHER" id="PTHR30194:SF3">
    <property type="entry name" value="CROSSOVER JUNCTION ENDODEOXYRIBONUCLEASE RUVC"/>
    <property type="match status" value="1"/>
</dbReference>
<feature type="active site" evidence="13">
    <location>
        <position position="7"/>
    </location>
</feature>
<keyword evidence="6 13" id="KW-0227">DNA damage</keyword>
<comment type="catalytic activity">
    <reaction evidence="12 13">
        <text>Endonucleolytic cleavage at a junction such as a reciprocal single-stranded crossover between two homologous DNA duplexes (Holliday junction).</text>
        <dbReference type="EC" id="3.1.21.10"/>
    </reaction>
</comment>
<keyword evidence="7 13" id="KW-0378">Hydrolase</keyword>
<dbReference type="GO" id="GO:0003677">
    <property type="term" value="F:DNA binding"/>
    <property type="evidence" value="ECO:0007669"/>
    <property type="project" value="UniProtKB-KW"/>
</dbReference>
<dbReference type="NCBIfam" id="NF000711">
    <property type="entry name" value="PRK00039.2-1"/>
    <property type="match status" value="1"/>
</dbReference>
<evidence type="ECO:0000256" key="3">
    <source>
        <dbReference type="ARBA" id="ARBA00022722"/>
    </source>
</evidence>
<comment type="function">
    <text evidence="13">The RuvA-RuvB-RuvC complex processes Holliday junction (HJ) DNA during genetic recombination and DNA repair. Endonuclease that resolves HJ intermediates. Cleaves cruciform DNA by making single-stranded nicks across the HJ at symmetrical positions within the homologous arms, yielding a 5'-phosphate and a 3'-hydroxyl group; requires a central core of homology in the junction. The consensus cleavage sequence is 5'-(A/T)TT(C/G)-3'. Cleavage occurs on the 3'-side of the TT dinucleotide at the point of strand exchange. HJ branch migration catalyzed by RuvA-RuvB allows RuvC to scan DNA until it finds its consensus sequence, where it cleaves and resolves the cruciform DNA.</text>
</comment>
<dbReference type="InterPro" id="IPR002176">
    <property type="entry name" value="X-over_junc_endoDNase_RuvC"/>
</dbReference>
<feature type="binding site" evidence="13">
    <location>
        <position position="67"/>
    </location>
    <ligand>
        <name>Mg(2+)</name>
        <dbReference type="ChEBI" id="CHEBI:18420"/>
        <label>2</label>
    </ligand>
</feature>
<dbReference type="InterPro" id="IPR012337">
    <property type="entry name" value="RNaseH-like_sf"/>
</dbReference>
<keyword evidence="10 13" id="KW-0233">DNA recombination</keyword>
<name>A0A1M5Z2E6_9FIRM</name>
<dbReference type="GO" id="GO:0006310">
    <property type="term" value="P:DNA recombination"/>
    <property type="evidence" value="ECO:0007669"/>
    <property type="project" value="UniProtKB-UniRule"/>
</dbReference>
<dbReference type="EMBL" id="FQXJ01000009">
    <property type="protein sequence ID" value="SHI18351.1"/>
    <property type="molecule type" value="Genomic_DNA"/>
</dbReference>
<organism evidence="15 16">
    <name type="scientific">Desulfosporosinus lacus DSM 15449</name>
    <dbReference type="NCBI Taxonomy" id="1121420"/>
    <lineage>
        <taxon>Bacteria</taxon>
        <taxon>Bacillati</taxon>
        <taxon>Bacillota</taxon>
        <taxon>Clostridia</taxon>
        <taxon>Eubacteriales</taxon>
        <taxon>Desulfitobacteriaceae</taxon>
        <taxon>Desulfosporosinus</taxon>
    </lineage>
</organism>
<dbReference type="PRINTS" id="PR00696">
    <property type="entry name" value="RSOLVASERUVC"/>
</dbReference>
<keyword evidence="3 13" id="KW-0540">Nuclease</keyword>
<dbReference type="Gene3D" id="3.30.420.10">
    <property type="entry name" value="Ribonuclease H-like superfamily/Ribonuclease H"/>
    <property type="match status" value="1"/>
</dbReference>
<dbReference type="HAMAP" id="MF_00034">
    <property type="entry name" value="RuvC"/>
    <property type="match status" value="1"/>
</dbReference>
<evidence type="ECO:0000256" key="11">
    <source>
        <dbReference type="ARBA" id="ARBA00023204"/>
    </source>
</evidence>
<keyword evidence="8 13" id="KW-0460">Magnesium</keyword>
<dbReference type="STRING" id="1121420.SAMN02746098_02892"/>
<comment type="subcellular location">
    <subcellularLocation>
        <location evidence="13">Cytoplasm</location>
    </subcellularLocation>
</comment>
<dbReference type="GO" id="GO:0008821">
    <property type="term" value="F:crossover junction DNA endonuclease activity"/>
    <property type="evidence" value="ECO:0007669"/>
    <property type="project" value="UniProtKB-UniRule"/>
</dbReference>
<feature type="active site" evidence="13">
    <location>
        <position position="67"/>
    </location>
</feature>
<comment type="similarity">
    <text evidence="1 13">Belongs to the RuvC family.</text>
</comment>
<dbReference type="InterPro" id="IPR020563">
    <property type="entry name" value="X-over_junc_endoDNase_Mg_BS"/>
</dbReference>
<dbReference type="GO" id="GO:0006281">
    <property type="term" value="P:DNA repair"/>
    <property type="evidence" value="ECO:0007669"/>
    <property type="project" value="UniProtKB-UniRule"/>
</dbReference>
<dbReference type="NCBIfam" id="TIGR00228">
    <property type="entry name" value="ruvC"/>
    <property type="match status" value="1"/>
</dbReference>
<feature type="active site" evidence="13">
    <location>
        <position position="140"/>
    </location>
</feature>
<dbReference type="AlphaFoldDB" id="A0A1M5Z2E6"/>
<proteinExistence type="inferred from homology"/>
<evidence type="ECO:0000256" key="7">
    <source>
        <dbReference type="ARBA" id="ARBA00022801"/>
    </source>
</evidence>
<evidence type="ECO:0000256" key="9">
    <source>
        <dbReference type="ARBA" id="ARBA00023125"/>
    </source>
</evidence>
<dbReference type="PROSITE" id="PS01321">
    <property type="entry name" value="RUVC"/>
    <property type="match status" value="1"/>
</dbReference>
<gene>
    <name evidence="13" type="primary">ruvC</name>
    <name evidence="15" type="ORF">SAMN02746098_02892</name>
</gene>
<dbReference type="GO" id="GO:0048476">
    <property type="term" value="C:Holliday junction resolvase complex"/>
    <property type="evidence" value="ECO:0007669"/>
    <property type="project" value="UniProtKB-UniRule"/>
</dbReference>
<feature type="binding site" evidence="13">
    <location>
        <position position="140"/>
    </location>
    <ligand>
        <name>Mg(2+)</name>
        <dbReference type="ChEBI" id="CHEBI:18420"/>
        <label>1</label>
    </ligand>
</feature>
<dbReference type="PANTHER" id="PTHR30194">
    <property type="entry name" value="CROSSOVER JUNCTION ENDODEOXYRIBONUCLEASE RUVC"/>
    <property type="match status" value="1"/>
</dbReference>
<keyword evidence="11 13" id="KW-0234">DNA repair</keyword>
<reference evidence="16" key="1">
    <citation type="submission" date="2016-11" db="EMBL/GenBank/DDBJ databases">
        <authorList>
            <person name="Varghese N."/>
            <person name="Submissions S."/>
        </authorList>
    </citation>
    <scope>NUCLEOTIDE SEQUENCE [LARGE SCALE GENOMIC DNA]</scope>
    <source>
        <strain evidence="16">DSM 15449</strain>
    </source>
</reference>
<dbReference type="GO" id="GO:0000287">
    <property type="term" value="F:magnesium ion binding"/>
    <property type="evidence" value="ECO:0007669"/>
    <property type="project" value="UniProtKB-UniRule"/>
</dbReference>
<evidence type="ECO:0000256" key="12">
    <source>
        <dbReference type="ARBA" id="ARBA00029354"/>
    </source>
</evidence>
<dbReference type="GO" id="GO:0005737">
    <property type="term" value="C:cytoplasm"/>
    <property type="evidence" value="ECO:0007669"/>
    <property type="project" value="UniProtKB-SubCell"/>
</dbReference>
<dbReference type="FunFam" id="3.30.420.10:FF:000002">
    <property type="entry name" value="Crossover junction endodeoxyribonuclease RuvC"/>
    <property type="match status" value="1"/>
</dbReference>
<evidence type="ECO:0000256" key="10">
    <source>
        <dbReference type="ARBA" id="ARBA00023172"/>
    </source>
</evidence>
<evidence type="ECO:0000256" key="2">
    <source>
        <dbReference type="ARBA" id="ARBA00022490"/>
    </source>
</evidence>
<accession>A0A1M5Z2E6</accession>
<evidence type="ECO:0000256" key="13">
    <source>
        <dbReference type="HAMAP-Rule" id="MF_00034"/>
    </source>
</evidence>
<evidence type="ECO:0000313" key="16">
    <source>
        <dbReference type="Proteomes" id="UP000183954"/>
    </source>
</evidence>
<evidence type="ECO:0000256" key="6">
    <source>
        <dbReference type="ARBA" id="ARBA00022763"/>
    </source>
</evidence>
<evidence type="ECO:0000256" key="5">
    <source>
        <dbReference type="ARBA" id="ARBA00022759"/>
    </source>
</evidence>
<evidence type="ECO:0000313" key="15">
    <source>
        <dbReference type="EMBL" id="SHI18351.1"/>
    </source>
</evidence>
<keyword evidence="4 13" id="KW-0479">Metal-binding</keyword>
<sequence>MIILGIDPGTAIMGYGLIEQKGNTLSALDYSCWRTPAHTPLAERLLMLYENIEPYLRIHTPDHIAVEELFFNRNTTTALAVGHARGVVLLAGAQHGLPIYEYTPLQVKQAVVGYGRAEKNQVQQMVRGLLGLNEIPKPDDTADALAIAICHAHSFALNQRMGDLR</sequence>
<dbReference type="Pfam" id="PF02075">
    <property type="entry name" value="RuvC"/>
    <property type="match status" value="1"/>
</dbReference>
<dbReference type="EC" id="3.1.21.10" evidence="13 14"/>
<keyword evidence="9 13" id="KW-0238">DNA-binding</keyword>
<dbReference type="OrthoDB" id="9805499at2"/>
<dbReference type="SUPFAM" id="SSF53098">
    <property type="entry name" value="Ribonuclease H-like"/>
    <property type="match status" value="1"/>
</dbReference>
<dbReference type="RefSeq" id="WP_073030421.1">
    <property type="nucleotide sequence ID" value="NZ_FQXJ01000009.1"/>
</dbReference>
<evidence type="ECO:0000256" key="8">
    <source>
        <dbReference type="ARBA" id="ARBA00022842"/>
    </source>
</evidence>
<evidence type="ECO:0000256" key="14">
    <source>
        <dbReference type="NCBIfam" id="TIGR00228"/>
    </source>
</evidence>
<keyword evidence="16" id="KW-1185">Reference proteome</keyword>
<keyword evidence="5 13" id="KW-0255">Endonuclease</keyword>
<feature type="binding site" evidence="13">
    <location>
        <position position="7"/>
    </location>
    <ligand>
        <name>Mg(2+)</name>
        <dbReference type="ChEBI" id="CHEBI:18420"/>
        <label>1</label>
    </ligand>
</feature>
<dbReference type="CDD" id="cd16962">
    <property type="entry name" value="RuvC"/>
    <property type="match status" value="1"/>
</dbReference>
<evidence type="ECO:0000256" key="1">
    <source>
        <dbReference type="ARBA" id="ARBA00009518"/>
    </source>
</evidence>
<keyword evidence="2 13" id="KW-0963">Cytoplasm</keyword>
<dbReference type="InterPro" id="IPR036397">
    <property type="entry name" value="RNaseH_sf"/>
</dbReference>
<comment type="subunit">
    <text evidence="13">Homodimer which binds Holliday junction (HJ) DNA. The HJ becomes 2-fold symmetrical on binding to RuvC with unstacked arms; it has a different conformation from HJ DNA in complex with RuvA. In the full resolvosome a probable DNA-RuvA(4)-RuvB(12)-RuvC(2) complex forms which resolves the HJ.</text>
</comment>
<evidence type="ECO:0000256" key="4">
    <source>
        <dbReference type="ARBA" id="ARBA00022723"/>
    </source>
</evidence>
<dbReference type="Proteomes" id="UP000183954">
    <property type="component" value="Unassembled WGS sequence"/>
</dbReference>